<feature type="transmembrane region" description="Helical" evidence="1">
    <location>
        <begin position="87"/>
        <end position="104"/>
    </location>
</feature>
<gene>
    <name evidence="3" type="ORF">L2725_02445</name>
</gene>
<feature type="transmembrane region" description="Helical" evidence="1">
    <location>
        <begin position="35"/>
        <end position="53"/>
    </location>
</feature>
<dbReference type="PANTHER" id="PTHR28008">
    <property type="entry name" value="DOMAIN PROTEIN, PUTATIVE (AFU_ORTHOLOGUE AFUA_3G10980)-RELATED"/>
    <property type="match status" value="1"/>
</dbReference>
<protein>
    <submittedName>
        <fullName evidence="3">VanZ family protein</fullName>
    </submittedName>
</protein>
<dbReference type="Proteomes" id="UP001202831">
    <property type="component" value="Unassembled WGS sequence"/>
</dbReference>
<evidence type="ECO:0000256" key="1">
    <source>
        <dbReference type="SAM" id="Phobius"/>
    </source>
</evidence>
<feature type="transmembrane region" description="Helical" evidence="1">
    <location>
        <begin position="60"/>
        <end position="81"/>
    </location>
</feature>
<keyword evidence="4" id="KW-1185">Reference proteome</keyword>
<reference evidence="3 4" key="1">
    <citation type="submission" date="2022-01" db="EMBL/GenBank/DDBJ databases">
        <title>Whole genome-based taxonomy of the Shewanellaceae.</title>
        <authorList>
            <person name="Martin-Rodriguez A.J."/>
        </authorList>
    </citation>
    <scope>NUCLEOTIDE SEQUENCE [LARGE SCALE GENOMIC DNA]</scope>
    <source>
        <strain evidence="3 4">DSM 21332</strain>
    </source>
</reference>
<dbReference type="RefSeq" id="WP_249247470.1">
    <property type="nucleotide sequence ID" value="NZ_JAKIKT010000001.1"/>
</dbReference>
<comment type="caution">
    <text evidence="3">The sequence shown here is derived from an EMBL/GenBank/DDBJ whole genome shotgun (WGS) entry which is preliminary data.</text>
</comment>
<name>A0ABT0N2I8_9GAMM</name>
<dbReference type="InterPro" id="IPR006976">
    <property type="entry name" value="VanZ-like"/>
</dbReference>
<dbReference type="NCBIfam" id="NF037970">
    <property type="entry name" value="vanZ_1"/>
    <property type="match status" value="1"/>
</dbReference>
<keyword evidence="1" id="KW-0812">Transmembrane</keyword>
<feature type="domain" description="VanZ-like" evidence="2">
    <location>
        <begin position="32"/>
        <end position="108"/>
    </location>
</feature>
<evidence type="ECO:0000259" key="2">
    <source>
        <dbReference type="Pfam" id="PF04892"/>
    </source>
</evidence>
<keyword evidence="1" id="KW-1133">Transmembrane helix</keyword>
<evidence type="ECO:0000313" key="4">
    <source>
        <dbReference type="Proteomes" id="UP001202831"/>
    </source>
</evidence>
<accession>A0ABT0N2I8</accession>
<keyword evidence="1" id="KW-0472">Membrane</keyword>
<dbReference type="PANTHER" id="PTHR28008:SF1">
    <property type="entry name" value="DOMAIN PROTEIN, PUTATIVE (AFU_ORTHOLOGUE AFUA_3G10980)-RELATED"/>
    <property type="match status" value="1"/>
</dbReference>
<sequence length="122" mass="13887">MFSRSRFFQFALLAALLVVSYLVFSRPSYPQGIPHLDKVGHLGSFLLLSWLTFEAFRPRWFVLVPLMAGYALTIELVQAYLPYRSASLADFVADMLGVGLFYLLSRLLTRMPIPGLVRTCKH</sequence>
<evidence type="ECO:0000313" key="3">
    <source>
        <dbReference type="EMBL" id="MCL2912648.1"/>
    </source>
</evidence>
<dbReference type="EMBL" id="JAKIKT010000001">
    <property type="protein sequence ID" value="MCL2912648.1"/>
    <property type="molecule type" value="Genomic_DNA"/>
</dbReference>
<organism evidence="3 4">
    <name type="scientific">Shewanella corallii</name>
    <dbReference type="NCBI Taxonomy" id="560080"/>
    <lineage>
        <taxon>Bacteria</taxon>
        <taxon>Pseudomonadati</taxon>
        <taxon>Pseudomonadota</taxon>
        <taxon>Gammaproteobacteria</taxon>
        <taxon>Alteromonadales</taxon>
        <taxon>Shewanellaceae</taxon>
        <taxon>Shewanella</taxon>
    </lineage>
</organism>
<proteinExistence type="predicted"/>
<dbReference type="Pfam" id="PF04892">
    <property type="entry name" value="VanZ"/>
    <property type="match status" value="1"/>
</dbReference>